<dbReference type="EMBL" id="QUNO01000005">
    <property type="protein sequence ID" value="REH48665.1"/>
    <property type="molecule type" value="Genomic_DNA"/>
</dbReference>
<evidence type="ECO:0000313" key="2">
    <source>
        <dbReference type="Proteomes" id="UP000256269"/>
    </source>
</evidence>
<accession>A0A3E0HRQ1</accession>
<evidence type="ECO:0000313" key="1">
    <source>
        <dbReference type="EMBL" id="REH48665.1"/>
    </source>
</evidence>
<dbReference type="AlphaFoldDB" id="A0A3E0HRQ1"/>
<proteinExistence type="predicted"/>
<protein>
    <submittedName>
        <fullName evidence="1">Uncharacterized protein</fullName>
    </submittedName>
</protein>
<reference evidence="1 2" key="1">
    <citation type="submission" date="2018-08" db="EMBL/GenBank/DDBJ databases">
        <title>Genomic Encyclopedia of Archaeal and Bacterial Type Strains, Phase II (KMG-II): from individual species to whole genera.</title>
        <authorList>
            <person name="Goeker M."/>
        </authorList>
    </citation>
    <scope>NUCLEOTIDE SEQUENCE [LARGE SCALE GENOMIC DNA]</scope>
    <source>
        <strain evidence="1 2">DSM 45791</strain>
    </source>
</reference>
<name>A0A3E0HRQ1_9PSEU</name>
<dbReference type="Proteomes" id="UP000256269">
    <property type="component" value="Unassembled WGS sequence"/>
</dbReference>
<gene>
    <name evidence="1" type="ORF">BCF44_105524</name>
</gene>
<organism evidence="1 2">
    <name type="scientific">Kutzneria buriramensis</name>
    <dbReference type="NCBI Taxonomy" id="1045776"/>
    <lineage>
        <taxon>Bacteria</taxon>
        <taxon>Bacillati</taxon>
        <taxon>Actinomycetota</taxon>
        <taxon>Actinomycetes</taxon>
        <taxon>Pseudonocardiales</taxon>
        <taxon>Pseudonocardiaceae</taxon>
        <taxon>Kutzneria</taxon>
    </lineage>
</organism>
<keyword evidence="2" id="KW-1185">Reference proteome</keyword>
<sequence length="233" mass="26371">MGRMELFRTDRRVRIWLQTVSHRQLLLRAVESSEPTRLDLLFKAVERQCIRSAYDGLVVRRPRADEDFPPDAFVLESGDIRDHVCAGSFRWQEDEQTDLGPDSMVTNMMPLPFEPTWNTGERPHGWEPTGPVIPLGGLIDALTNEIAEPPSGFRHVHVVVVKIDDGVRDITRPVAVYLTREEAEAAIRTEVEAKAALLARAEAHDARIQDTLVAKTLADTTIRRWIVPVPIRL</sequence>
<comment type="caution">
    <text evidence="1">The sequence shown here is derived from an EMBL/GenBank/DDBJ whole genome shotgun (WGS) entry which is preliminary data.</text>
</comment>